<dbReference type="OrthoDB" id="7353682at2"/>
<dbReference type="Proteomes" id="UP000207598">
    <property type="component" value="Unassembled WGS sequence"/>
</dbReference>
<evidence type="ECO:0000313" key="2">
    <source>
        <dbReference type="Proteomes" id="UP000207598"/>
    </source>
</evidence>
<protein>
    <submittedName>
        <fullName evidence="1">ABC transporter, phosphonate, periplasmic substrate-binding protein</fullName>
    </submittedName>
</protein>
<keyword evidence="2" id="KW-1185">Reference proteome</keyword>
<dbReference type="EMBL" id="FXYF01000007">
    <property type="protein sequence ID" value="SMX43287.1"/>
    <property type="molecule type" value="Genomic_DNA"/>
</dbReference>
<organism evidence="1 2">
    <name type="scientific">Maliponia aquimaris</name>
    <dbReference type="NCBI Taxonomy" id="1673631"/>
    <lineage>
        <taxon>Bacteria</taxon>
        <taxon>Pseudomonadati</taxon>
        <taxon>Pseudomonadota</taxon>
        <taxon>Alphaproteobacteria</taxon>
        <taxon>Rhodobacterales</taxon>
        <taxon>Paracoccaceae</taxon>
        <taxon>Maliponia</taxon>
    </lineage>
</organism>
<dbReference type="RefSeq" id="WP_094021611.1">
    <property type="nucleotide sequence ID" value="NZ_FXYF01000007.1"/>
</dbReference>
<gene>
    <name evidence="1" type="ORF">MAA8898_02788</name>
</gene>
<evidence type="ECO:0000313" key="1">
    <source>
        <dbReference type="EMBL" id="SMX43287.1"/>
    </source>
</evidence>
<accession>A0A238KKZ5</accession>
<sequence>MIASLPMYWRHETAPAWRRLWAEVRRHLPGLPDLIPPEDLPADWDAHWLAPDLVLSQTCGLPFRARLHPHVTYVGTLDFALPDTPPGLYRSVIVTRPDEPRPTAALQLAYNAPDSQSGWAATGGQTFAGYHCTGAHSASVEAVACGAADIAFVDAVTWRILRHTEPGLAARVSVRGTTAATPGLPLISARTRDPEPLRAALSAALSALPDGDRRDMGGPQGLCVLGPAAYLAQPIPAPPPA</sequence>
<proteinExistence type="predicted"/>
<name>A0A238KKZ5_9RHOB</name>
<dbReference type="Pfam" id="PF12974">
    <property type="entry name" value="Phosphonate-bd"/>
    <property type="match status" value="1"/>
</dbReference>
<reference evidence="1 2" key="1">
    <citation type="submission" date="2017-05" db="EMBL/GenBank/DDBJ databases">
        <authorList>
            <person name="Song R."/>
            <person name="Chenine A.L."/>
            <person name="Ruprecht R.M."/>
        </authorList>
    </citation>
    <scope>NUCLEOTIDE SEQUENCE [LARGE SCALE GENOMIC DNA]</scope>
    <source>
        <strain evidence="1 2">CECT 8898</strain>
    </source>
</reference>
<dbReference type="AlphaFoldDB" id="A0A238KKZ5"/>
<dbReference type="Gene3D" id="3.40.190.10">
    <property type="entry name" value="Periplasmic binding protein-like II"/>
    <property type="match status" value="1"/>
</dbReference>